<evidence type="ECO:0000256" key="1">
    <source>
        <dbReference type="ARBA" id="ARBA00000085"/>
    </source>
</evidence>
<dbReference type="OrthoDB" id="227596at2"/>
<organism evidence="11 12">
    <name type="scientific">Amnibacterium kyonggiense</name>
    <dbReference type="NCBI Taxonomy" id="595671"/>
    <lineage>
        <taxon>Bacteria</taxon>
        <taxon>Bacillati</taxon>
        <taxon>Actinomycetota</taxon>
        <taxon>Actinomycetes</taxon>
        <taxon>Micrococcales</taxon>
        <taxon>Microbacteriaceae</taxon>
        <taxon>Amnibacterium</taxon>
    </lineage>
</organism>
<dbReference type="Proteomes" id="UP000295344">
    <property type="component" value="Unassembled WGS sequence"/>
</dbReference>
<name>A0A4R7FMB5_9MICO</name>
<dbReference type="EMBL" id="SOAM01000002">
    <property type="protein sequence ID" value="TDS77612.1"/>
    <property type="molecule type" value="Genomic_DNA"/>
</dbReference>
<evidence type="ECO:0000256" key="2">
    <source>
        <dbReference type="ARBA" id="ARBA00012438"/>
    </source>
</evidence>
<dbReference type="GO" id="GO:0000155">
    <property type="term" value="F:phosphorelay sensor kinase activity"/>
    <property type="evidence" value="ECO:0007669"/>
    <property type="project" value="InterPro"/>
</dbReference>
<dbReference type="GO" id="GO:0005524">
    <property type="term" value="F:ATP binding"/>
    <property type="evidence" value="ECO:0007669"/>
    <property type="project" value="UniProtKB-KW"/>
</dbReference>
<dbReference type="CDD" id="cd16917">
    <property type="entry name" value="HATPase_UhpB-NarQ-NarX-like"/>
    <property type="match status" value="1"/>
</dbReference>
<keyword evidence="9" id="KW-0812">Transmembrane</keyword>
<keyword evidence="6 11" id="KW-0418">Kinase</keyword>
<keyword evidence="3" id="KW-0597">Phosphoprotein</keyword>
<dbReference type="Pfam" id="PF07730">
    <property type="entry name" value="HisKA_3"/>
    <property type="match status" value="1"/>
</dbReference>
<keyword evidence="9" id="KW-0472">Membrane</keyword>
<comment type="caution">
    <text evidence="11">The sequence shown here is derived from an EMBL/GenBank/DDBJ whole genome shotgun (WGS) entry which is preliminary data.</text>
</comment>
<dbReference type="PANTHER" id="PTHR24421:SF10">
    <property type="entry name" value="NITRATE_NITRITE SENSOR PROTEIN NARQ"/>
    <property type="match status" value="1"/>
</dbReference>
<evidence type="ECO:0000256" key="4">
    <source>
        <dbReference type="ARBA" id="ARBA00022679"/>
    </source>
</evidence>
<feature type="domain" description="Signal transduction histidine kinase subgroup 3 dimerisation and phosphoacceptor" evidence="10">
    <location>
        <begin position="207"/>
        <end position="272"/>
    </location>
</feature>
<feature type="transmembrane region" description="Helical" evidence="9">
    <location>
        <begin position="156"/>
        <end position="178"/>
    </location>
</feature>
<keyword evidence="9" id="KW-1133">Transmembrane helix</keyword>
<evidence type="ECO:0000256" key="3">
    <source>
        <dbReference type="ARBA" id="ARBA00022553"/>
    </source>
</evidence>
<dbReference type="GO" id="GO:0046983">
    <property type="term" value="F:protein dimerization activity"/>
    <property type="evidence" value="ECO:0007669"/>
    <property type="project" value="InterPro"/>
</dbReference>
<evidence type="ECO:0000313" key="12">
    <source>
        <dbReference type="Proteomes" id="UP000295344"/>
    </source>
</evidence>
<dbReference type="Gene3D" id="1.20.5.1930">
    <property type="match status" value="1"/>
</dbReference>
<feature type="transmembrane region" description="Helical" evidence="9">
    <location>
        <begin position="34"/>
        <end position="52"/>
    </location>
</feature>
<dbReference type="AlphaFoldDB" id="A0A4R7FMB5"/>
<dbReference type="PANTHER" id="PTHR24421">
    <property type="entry name" value="NITRATE/NITRITE SENSOR PROTEIN NARX-RELATED"/>
    <property type="match status" value="1"/>
</dbReference>
<feature type="transmembrane region" description="Helical" evidence="9">
    <location>
        <begin position="59"/>
        <end position="75"/>
    </location>
</feature>
<evidence type="ECO:0000256" key="6">
    <source>
        <dbReference type="ARBA" id="ARBA00022777"/>
    </source>
</evidence>
<feature type="transmembrane region" description="Helical" evidence="9">
    <location>
        <begin position="81"/>
        <end position="102"/>
    </location>
</feature>
<dbReference type="InterPro" id="IPR050482">
    <property type="entry name" value="Sensor_HK_TwoCompSys"/>
</dbReference>
<gene>
    <name evidence="11" type="ORF">CLV52_2570</name>
</gene>
<evidence type="ECO:0000256" key="9">
    <source>
        <dbReference type="SAM" id="Phobius"/>
    </source>
</evidence>
<reference evidence="11 12" key="1">
    <citation type="submission" date="2019-03" db="EMBL/GenBank/DDBJ databases">
        <title>Genomic Encyclopedia of Archaeal and Bacterial Type Strains, Phase II (KMG-II): from individual species to whole genera.</title>
        <authorList>
            <person name="Goeker M."/>
        </authorList>
    </citation>
    <scope>NUCLEOTIDE SEQUENCE [LARGE SCALE GENOMIC DNA]</scope>
    <source>
        <strain evidence="11 12">DSM 24782</strain>
    </source>
</reference>
<dbReference type="InterPro" id="IPR036890">
    <property type="entry name" value="HATPase_C_sf"/>
</dbReference>
<sequence>MVCSSLCLDRRCSYARIVDLLGWLKRQWVVDPRLRAAVWVVAAGAYYAVVVAGEIGRTGSIIVTAIPAALVLVAFRSRPVLAMGFSATGILLMAWAMTNGFAIQDATQQSAATFAIFGAARSDDERVRRIGVAFTGFVAVAGALFIATRFAGSSGVAVTLGLPFIALTLGPWVVARLARDLGTVSGRLVDTTARSEAAERDVLLELERNRIAREVHDVVAHSLAVVIAQADGARFAAETKPASVAPALEAISDTARRALGEVRTMLHDLRASGESGVVPGPDDLAGLVDGVRALGVEVDEASFGQARPLDQRTGLALYRIAQEALTNAMRHGDRLEPVGFELDWGEREVVLVVSNAVPVEAVAATERAGHGITGMRERALDAGGDCSAGTGTNGRFRVRVALPIAAETTTEAAPADAAPNPLAALMAQLAEPRA</sequence>
<evidence type="ECO:0000313" key="11">
    <source>
        <dbReference type="EMBL" id="TDS77612.1"/>
    </source>
</evidence>
<comment type="catalytic activity">
    <reaction evidence="1">
        <text>ATP + protein L-histidine = ADP + protein N-phospho-L-histidine.</text>
        <dbReference type="EC" id="2.7.13.3"/>
    </reaction>
</comment>
<evidence type="ECO:0000256" key="8">
    <source>
        <dbReference type="ARBA" id="ARBA00023012"/>
    </source>
</evidence>
<keyword evidence="4" id="KW-0808">Transferase</keyword>
<accession>A0A4R7FMB5</accession>
<protein>
    <recommendedName>
        <fullName evidence="2">histidine kinase</fullName>
        <ecNumber evidence="2">2.7.13.3</ecNumber>
    </recommendedName>
</protein>
<evidence type="ECO:0000256" key="7">
    <source>
        <dbReference type="ARBA" id="ARBA00022840"/>
    </source>
</evidence>
<proteinExistence type="predicted"/>
<feature type="transmembrane region" description="Helical" evidence="9">
    <location>
        <begin position="130"/>
        <end position="150"/>
    </location>
</feature>
<keyword evidence="12" id="KW-1185">Reference proteome</keyword>
<keyword evidence="8" id="KW-0902">Two-component regulatory system</keyword>
<dbReference type="SUPFAM" id="SSF55874">
    <property type="entry name" value="ATPase domain of HSP90 chaperone/DNA topoisomerase II/histidine kinase"/>
    <property type="match status" value="1"/>
</dbReference>
<evidence type="ECO:0000256" key="5">
    <source>
        <dbReference type="ARBA" id="ARBA00022741"/>
    </source>
</evidence>
<keyword evidence="5" id="KW-0547">Nucleotide-binding</keyword>
<dbReference type="GO" id="GO:0016020">
    <property type="term" value="C:membrane"/>
    <property type="evidence" value="ECO:0007669"/>
    <property type="project" value="InterPro"/>
</dbReference>
<evidence type="ECO:0000259" key="10">
    <source>
        <dbReference type="Pfam" id="PF07730"/>
    </source>
</evidence>
<dbReference type="InterPro" id="IPR011712">
    <property type="entry name" value="Sig_transdc_His_kin_sub3_dim/P"/>
</dbReference>
<dbReference type="Gene3D" id="3.30.565.10">
    <property type="entry name" value="Histidine kinase-like ATPase, C-terminal domain"/>
    <property type="match status" value="1"/>
</dbReference>
<dbReference type="EC" id="2.7.13.3" evidence="2"/>
<keyword evidence="7" id="KW-0067">ATP-binding</keyword>